<proteinExistence type="predicted"/>
<comment type="caution">
    <text evidence="1">The sequence shown here is derived from an EMBL/GenBank/DDBJ whole genome shotgun (WGS) entry which is preliminary data.</text>
</comment>
<dbReference type="EMBL" id="BOLY01000004">
    <property type="protein sequence ID" value="GIZ43851.1"/>
    <property type="molecule type" value="Genomic_DNA"/>
</dbReference>
<evidence type="ECO:0000313" key="2">
    <source>
        <dbReference type="Proteomes" id="UP000825890"/>
    </source>
</evidence>
<organism evidence="1 2">
    <name type="scientific">Cercospora kikuchii</name>
    <dbReference type="NCBI Taxonomy" id="84275"/>
    <lineage>
        <taxon>Eukaryota</taxon>
        <taxon>Fungi</taxon>
        <taxon>Dikarya</taxon>
        <taxon>Ascomycota</taxon>
        <taxon>Pezizomycotina</taxon>
        <taxon>Dothideomycetes</taxon>
        <taxon>Dothideomycetidae</taxon>
        <taxon>Mycosphaerellales</taxon>
        <taxon>Mycosphaerellaceae</taxon>
        <taxon>Cercospora</taxon>
    </lineage>
</organism>
<dbReference type="Proteomes" id="UP000825890">
    <property type="component" value="Unassembled WGS sequence"/>
</dbReference>
<dbReference type="GeneID" id="68292639"/>
<keyword evidence="2" id="KW-1185">Reference proteome</keyword>
<accession>A0A9P3CKI2</accession>
<dbReference type="AlphaFoldDB" id="A0A9P3CKI2"/>
<dbReference type="RefSeq" id="XP_044658338.1">
    <property type="nucleotide sequence ID" value="XM_044802403.1"/>
</dbReference>
<reference evidence="1 2" key="1">
    <citation type="submission" date="2021-01" db="EMBL/GenBank/DDBJ databases">
        <title>Cercospora kikuchii MAFF 305040 whole genome shotgun sequence.</title>
        <authorList>
            <person name="Kashiwa T."/>
            <person name="Suzuki T."/>
        </authorList>
    </citation>
    <scope>NUCLEOTIDE SEQUENCE [LARGE SCALE GENOMIC DNA]</scope>
    <source>
        <strain evidence="1 2">MAFF 305040</strain>
    </source>
</reference>
<gene>
    <name evidence="1" type="ORF">CKM354_000706400</name>
</gene>
<protein>
    <submittedName>
        <fullName evidence="1">Uncharacterized protein</fullName>
    </submittedName>
</protein>
<dbReference type="OrthoDB" id="10413426at2759"/>
<evidence type="ECO:0000313" key="1">
    <source>
        <dbReference type="EMBL" id="GIZ43851.1"/>
    </source>
</evidence>
<sequence length="141" mass="15635">MTFIEDDSRLFWEPELMLDWSQFFDHTFSFRDEDFTTTLVDQVMPPCNIEEPITASLESCDRLLDWPASACCGPSWIDAATDDFHVILQGSHPSPAFDALAGSWPGNVLLANTISQQEVRATTPNSTISAIPSSIDVPVVK</sequence>
<name>A0A9P3CKI2_9PEZI</name>